<evidence type="ECO:0000313" key="2">
    <source>
        <dbReference type="EMBL" id="MPM06271.1"/>
    </source>
</evidence>
<feature type="domain" description="BioF2-like acetyltransferase" evidence="1">
    <location>
        <begin position="162"/>
        <end position="298"/>
    </location>
</feature>
<sequence>MSAWNDILRENGNTNPYVTTDWILGWWGFFGGGREMCILMLSDGSEAVGFCPLMRIKKLFCEEIRFIGYPQASRMNLIVRHGYEREFSCRVARFLTSMEGAVICTLHGLNREDECYSFLRQALGFSLCSVQTQQSSVIDLKSGSEEEFFQARRHHYRIKKTMSREKALSKLCCLTFEKASPEELEIIFQLHQKRWQKKIDQNGFGKGISKEFFSWLTASGRSPFWNVAVYLLKAGKHPIGFAYGIECGRRFTFYRIAHDDDFAFFKPGMIVTKKILEQCFKSGCEKFDFSTGDEEYKKSWTDDVELIDKISFGTERPAVKLLILMDRFTNSVRHTLKKNAAIVRFKRVTAGRMRYFFSLAHWITLMRRLGNTIRLRGWRELFFILMPSHTAAHVRYTAGSSETAPLDCAVSLRTVSLEEVGLLVSLTTLEAEEIVKRYAKGGRCQILLRGEEPAGYAWISDCKIAGREKLLWQPEKSGDYCCYDICIYKKQSGDVLRQALACLAWQPLPGHGHKVDLIFRTCDRQLARVTEGLFREQKQEAAKTIFRENPNEI</sequence>
<reference evidence="2" key="1">
    <citation type="submission" date="2019-08" db="EMBL/GenBank/DDBJ databases">
        <authorList>
            <person name="Kucharzyk K."/>
            <person name="Murdoch R.W."/>
            <person name="Higgins S."/>
            <person name="Loffler F."/>
        </authorList>
    </citation>
    <scope>NUCLEOTIDE SEQUENCE</scope>
</reference>
<gene>
    <name evidence="2" type="ORF">SDC9_52570</name>
</gene>
<dbReference type="Gene3D" id="3.40.630.30">
    <property type="match status" value="1"/>
</dbReference>
<comment type="caution">
    <text evidence="2">The sequence shown here is derived from an EMBL/GenBank/DDBJ whole genome shotgun (WGS) entry which is preliminary data.</text>
</comment>
<proteinExistence type="predicted"/>
<accession>A0A644WRY5</accession>
<name>A0A644WRY5_9ZZZZ</name>
<evidence type="ECO:0000259" key="1">
    <source>
        <dbReference type="Pfam" id="PF13480"/>
    </source>
</evidence>
<dbReference type="AlphaFoldDB" id="A0A644WRY5"/>
<dbReference type="EMBL" id="VSSQ01001214">
    <property type="protein sequence ID" value="MPM06271.1"/>
    <property type="molecule type" value="Genomic_DNA"/>
</dbReference>
<organism evidence="2">
    <name type="scientific">bioreactor metagenome</name>
    <dbReference type="NCBI Taxonomy" id="1076179"/>
    <lineage>
        <taxon>unclassified sequences</taxon>
        <taxon>metagenomes</taxon>
        <taxon>ecological metagenomes</taxon>
    </lineage>
</organism>
<protein>
    <recommendedName>
        <fullName evidence="1">BioF2-like acetyltransferase domain-containing protein</fullName>
    </recommendedName>
</protein>
<dbReference type="SUPFAM" id="SSF55729">
    <property type="entry name" value="Acyl-CoA N-acyltransferases (Nat)"/>
    <property type="match status" value="1"/>
</dbReference>
<dbReference type="Pfam" id="PF13480">
    <property type="entry name" value="Acetyltransf_6"/>
    <property type="match status" value="1"/>
</dbReference>
<dbReference type="InterPro" id="IPR016181">
    <property type="entry name" value="Acyl_CoA_acyltransferase"/>
</dbReference>
<dbReference type="InterPro" id="IPR038740">
    <property type="entry name" value="BioF2-like_GNAT_dom"/>
</dbReference>